<reference evidence="2 3" key="1">
    <citation type="journal article" date="2019" name="Int. J. Syst. Evol. Microbiol.">
        <title>The Global Catalogue of Microorganisms (GCM) 10K type strain sequencing project: providing services to taxonomists for standard genome sequencing and annotation.</title>
        <authorList>
            <consortium name="The Broad Institute Genomics Platform"/>
            <consortium name="The Broad Institute Genome Sequencing Center for Infectious Disease"/>
            <person name="Wu L."/>
            <person name="Ma J."/>
        </authorList>
    </citation>
    <scope>NUCLEOTIDE SEQUENCE [LARGE SCALE GENOMIC DNA]</scope>
    <source>
        <strain evidence="2 3">JCM 12762</strain>
    </source>
</reference>
<feature type="transmembrane region" description="Helical" evidence="1">
    <location>
        <begin position="45"/>
        <end position="66"/>
    </location>
</feature>
<keyword evidence="1" id="KW-1133">Transmembrane helix</keyword>
<feature type="transmembrane region" description="Helical" evidence="1">
    <location>
        <begin position="287"/>
        <end position="313"/>
    </location>
</feature>
<evidence type="ECO:0000313" key="3">
    <source>
        <dbReference type="Proteomes" id="UP001500943"/>
    </source>
</evidence>
<proteinExistence type="predicted"/>
<keyword evidence="1" id="KW-0472">Membrane</keyword>
<evidence type="ECO:0000256" key="1">
    <source>
        <dbReference type="SAM" id="Phobius"/>
    </source>
</evidence>
<dbReference type="Proteomes" id="UP001500943">
    <property type="component" value="Unassembled WGS sequence"/>
</dbReference>
<dbReference type="EMBL" id="BAAAKW010000016">
    <property type="protein sequence ID" value="GAA1209765.1"/>
    <property type="molecule type" value="Genomic_DNA"/>
</dbReference>
<feature type="transmembrane region" description="Helical" evidence="1">
    <location>
        <begin position="244"/>
        <end position="267"/>
    </location>
</feature>
<keyword evidence="3" id="KW-1185">Reference proteome</keyword>
<feature type="transmembrane region" description="Helical" evidence="1">
    <location>
        <begin position="86"/>
        <end position="108"/>
    </location>
</feature>
<evidence type="ECO:0000313" key="2">
    <source>
        <dbReference type="EMBL" id="GAA1209765.1"/>
    </source>
</evidence>
<evidence type="ECO:0008006" key="4">
    <source>
        <dbReference type="Google" id="ProtNLM"/>
    </source>
</evidence>
<accession>A0ABN1VFY8</accession>
<feature type="transmembrane region" description="Helical" evidence="1">
    <location>
        <begin position="139"/>
        <end position="161"/>
    </location>
</feature>
<feature type="transmembrane region" description="Helical" evidence="1">
    <location>
        <begin position="6"/>
        <end position="25"/>
    </location>
</feature>
<comment type="caution">
    <text evidence="2">The sequence shown here is derived from an EMBL/GenBank/DDBJ whole genome shotgun (WGS) entry which is preliminary data.</text>
</comment>
<dbReference type="RefSeq" id="WP_343923056.1">
    <property type="nucleotide sequence ID" value="NZ_BAAAKW010000016.1"/>
</dbReference>
<gene>
    <name evidence="2" type="ORF">GCM10009655_06050</name>
</gene>
<name>A0ABN1VFY8_9MICO</name>
<keyword evidence="1" id="KW-0812">Transmembrane</keyword>
<protein>
    <recommendedName>
        <fullName evidence="4">ABC transporter permease</fullName>
    </recommendedName>
</protein>
<organism evidence="2 3">
    <name type="scientific">Rhodoglobus aureus</name>
    <dbReference type="NCBI Taxonomy" id="191497"/>
    <lineage>
        <taxon>Bacteria</taxon>
        <taxon>Bacillati</taxon>
        <taxon>Actinomycetota</taxon>
        <taxon>Actinomycetes</taxon>
        <taxon>Micrococcales</taxon>
        <taxon>Microbacteriaceae</taxon>
        <taxon>Rhodoglobus</taxon>
    </lineage>
</organism>
<feature type="transmembrane region" description="Helical" evidence="1">
    <location>
        <begin position="192"/>
        <end position="216"/>
    </location>
</feature>
<sequence>MLDLLLVLQTPLILATIALIVWLIVTRGRTKVAVPAGRSTFMRRVAFGGSLAVLLTYLAVKCFPVLDLAQRYPLPDSSLDFSPAPGAYLWWIHPFPVVAAIIVMVVVLNRLARENSGIEAPVLPVRYRGWLSFSRTPEVVAAASVLSLLGVVSGLAGLASITDENGLHTLILLPGANLVTDPELSSSGVASFYGWAYSVPVMLGAAVLALLVGWAIRTSSVRPFVRPETVDVETRERKVTTSALLRFFTGTVLLPLGSALTSIGGSGQSSSGFGIPGVGEFNFTLGYSYFAPALSVIGAVLQAVAVVILVAAVRGKRVRAAAPELVSSND</sequence>